<dbReference type="FunCoup" id="D3B845">
    <property type="interactions" value="218"/>
</dbReference>
<feature type="compositionally biased region" description="Low complexity" evidence="5">
    <location>
        <begin position="224"/>
        <end position="235"/>
    </location>
</feature>
<keyword evidence="2" id="KW-0217">Developmental protein</keyword>
<dbReference type="PANTHER" id="PTHR12972">
    <property type="entry name" value="DOWNSTREAM NEIGHBOR OF SON"/>
    <property type="match status" value="1"/>
</dbReference>
<evidence type="ECO:0000256" key="2">
    <source>
        <dbReference type="ARBA" id="ARBA00022473"/>
    </source>
</evidence>
<feature type="compositionally biased region" description="Low complexity" evidence="5">
    <location>
        <begin position="125"/>
        <end position="135"/>
    </location>
</feature>
<feature type="compositionally biased region" description="Acidic residues" evidence="5">
    <location>
        <begin position="189"/>
        <end position="198"/>
    </location>
</feature>
<gene>
    <name evidence="6" type="ORF">PPL_04636</name>
</gene>
<organism evidence="6 7">
    <name type="scientific">Heterostelium pallidum (strain ATCC 26659 / Pp 5 / PN500)</name>
    <name type="common">Cellular slime mold</name>
    <name type="synonym">Polysphondylium pallidum</name>
    <dbReference type="NCBI Taxonomy" id="670386"/>
    <lineage>
        <taxon>Eukaryota</taxon>
        <taxon>Amoebozoa</taxon>
        <taxon>Evosea</taxon>
        <taxon>Eumycetozoa</taxon>
        <taxon>Dictyostelia</taxon>
        <taxon>Acytosteliales</taxon>
        <taxon>Acytosteliaceae</taxon>
        <taxon>Heterostelium</taxon>
    </lineage>
</organism>
<evidence type="ECO:0000256" key="3">
    <source>
        <dbReference type="ARBA" id="ARBA00023242"/>
    </source>
</evidence>
<comment type="subcellular location">
    <subcellularLocation>
        <location evidence="1">Nucleus</location>
    </subcellularLocation>
</comment>
<comment type="caution">
    <text evidence="6">The sequence shown here is derived from an EMBL/GenBank/DDBJ whole genome shotgun (WGS) entry which is preliminary data.</text>
</comment>
<accession>D3B845</accession>
<dbReference type="AlphaFoldDB" id="D3B845"/>
<evidence type="ECO:0000256" key="5">
    <source>
        <dbReference type="SAM" id="MobiDB-lite"/>
    </source>
</evidence>
<evidence type="ECO:0000256" key="1">
    <source>
        <dbReference type="ARBA" id="ARBA00004123"/>
    </source>
</evidence>
<protein>
    <submittedName>
        <fullName evidence="6">Uncharacterized protein</fullName>
    </submittedName>
</protein>
<feature type="compositionally biased region" description="Basic and acidic residues" evidence="5">
    <location>
        <begin position="1"/>
        <end position="24"/>
    </location>
</feature>
<feature type="region of interest" description="Disordered" evidence="5">
    <location>
        <begin position="122"/>
        <end position="141"/>
    </location>
</feature>
<evidence type="ECO:0000256" key="4">
    <source>
        <dbReference type="ARBA" id="ARBA00025806"/>
    </source>
</evidence>
<dbReference type="OMA" id="TRENINW"/>
<proteinExistence type="inferred from homology"/>
<feature type="region of interest" description="Disordered" evidence="5">
    <location>
        <begin position="723"/>
        <end position="747"/>
    </location>
</feature>
<dbReference type="RefSeq" id="XP_020434330.1">
    <property type="nucleotide sequence ID" value="XM_020575535.1"/>
</dbReference>
<keyword evidence="7" id="KW-1185">Reference proteome</keyword>
<evidence type="ECO:0000313" key="7">
    <source>
        <dbReference type="Proteomes" id="UP000001396"/>
    </source>
</evidence>
<feature type="region of interest" description="Disordered" evidence="5">
    <location>
        <begin position="187"/>
        <end position="251"/>
    </location>
</feature>
<dbReference type="STRING" id="670386.D3B845"/>
<reference evidence="6 7" key="1">
    <citation type="journal article" date="2011" name="Genome Res.">
        <title>Phylogeny-wide analysis of social amoeba genomes highlights ancient origins for complex intercellular communication.</title>
        <authorList>
            <person name="Heidel A.J."/>
            <person name="Lawal H.M."/>
            <person name="Felder M."/>
            <person name="Schilde C."/>
            <person name="Helps N.R."/>
            <person name="Tunggal B."/>
            <person name="Rivero F."/>
            <person name="John U."/>
            <person name="Schleicher M."/>
            <person name="Eichinger L."/>
            <person name="Platzer M."/>
            <person name="Noegel A.A."/>
            <person name="Schaap P."/>
            <person name="Gloeckner G."/>
        </authorList>
    </citation>
    <scope>NUCLEOTIDE SEQUENCE [LARGE SCALE GENOMIC DNA]</scope>
    <source>
        <strain evidence="7">ATCC 26659 / Pp 5 / PN500</strain>
    </source>
</reference>
<dbReference type="Proteomes" id="UP000001396">
    <property type="component" value="Unassembled WGS sequence"/>
</dbReference>
<dbReference type="EMBL" id="ADBJ01000020">
    <property type="protein sequence ID" value="EFA82213.1"/>
    <property type="molecule type" value="Genomic_DNA"/>
</dbReference>
<dbReference type="InterPro" id="IPR024861">
    <property type="entry name" value="Donson"/>
</dbReference>
<sequence>MSLKRKDLNVNKLESAEKDEKDQQVDNNVDDLDSGSVKQVLKKKKSNDIIDKNTSTAAATSSKNESSILNLIDSNRNNNKDVQTPKKAASSIFHNFTPLKSTISAVSPFKNDFIGILSTKKQQTNNNSNNNNNNNQPKSINKSMLFKPSVANIFIPESPMNIKLKPTQKIRSLKQSSNDLLSKFKQQEDTDMNDDSEEQEQHQQQNNLTKKINGRKNLSVSSPNIIFNFGNNSNNNEEKEDEGVQDNNSNNKSEQQLLDEMINNMEMKSIDNIEKSQVNKLLYNQVPESIHCNELPLDQSLKTQITITSPTIDFRMYNDSLTDSSMLSRLIGCKQSNQQNSQSNINNNNDISSSSNSDNSKLETFLSSLIHYISPSNTLPWDTQNEIVSKDPFKMKWVEDRWKEWELSFDSLFNSYLVGSVDNFYLIHGEWSCLFMYLDGVHYAKINPTSKKMRDLLSDDGIEWTTPYLQSNQVEEERISVELLQELKELSKKNKSSKTVTKKLDPSYYQTPRSSTIALVTGMEDIVKLGHFFKSKLIWSNKLHAKLNDTNGNGNNNNNNNNNSVNHSTTLSRSVQLNTLFTPRKINKQISQQQLQNDEDLTANESQYYLLSKDVPILLSKQPFNGGTLRLNRILSNEIYTKLTVSSSQPGSNDGEKGYKLEIDGPLTPDSCKNLLELMTTHKQPYQCQQYTNETTYGFNNNSLQLGRNVIRQLQYNPVKVEQKKKSKSTTSTTTTTTNCFTINPVG</sequence>
<dbReference type="GO" id="GO:0005634">
    <property type="term" value="C:nucleus"/>
    <property type="evidence" value="ECO:0007669"/>
    <property type="project" value="UniProtKB-SubCell"/>
</dbReference>
<comment type="similarity">
    <text evidence="4">Belongs to the DONSON family.</text>
</comment>
<dbReference type="InParanoid" id="D3B845"/>
<feature type="region of interest" description="Disordered" evidence="5">
    <location>
        <begin position="337"/>
        <end position="356"/>
    </location>
</feature>
<keyword evidence="3" id="KW-0539">Nucleus</keyword>
<feature type="region of interest" description="Disordered" evidence="5">
    <location>
        <begin position="1"/>
        <end position="45"/>
    </location>
</feature>
<name>D3B845_HETP5</name>
<dbReference type="GO" id="GO:0033260">
    <property type="term" value="P:nuclear DNA replication"/>
    <property type="evidence" value="ECO:0007669"/>
    <property type="project" value="TreeGrafter"/>
</dbReference>
<dbReference type="GeneID" id="31360123"/>
<feature type="compositionally biased region" description="Low complexity" evidence="5">
    <location>
        <begin position="729"/>
        <end position="738"/>
    </location>
</feature>
<feature type="compositionally biased region" description="Polar residues" evidence="5">
    <location>
        <begin position="206"/>
        <end position="223"/>
    </location>
</feature>
<dbReference type="PANTHER" id="PTHR12972:SF0">
    <property type="entry name" value="PROTEIN DOWNSTREAM NEIGHBOR OF SON"/>
    <property type="match status" value="1"/>
</dbReference>
<evidence type="ECO:0000313" key="6">
    <source>
        <dbReference type="EMBL" id="EFA82213.1"/>
    </source>
</evidence>